<evidence type="ECO:0000313" key="1">
    <source>
        <dbReference type="EMBL" id="MFD0870781.1"/>
    </source>
</evidence>
<keyword evidence="2" id="KW-1185">Reference proteome</keyword>
<dbReference type="RefSeq" id="WP_144937201.1">
    <property type="nucleotide sequence ID" value="NZ_JBHTIU010000060.1"/>
</dbReference>
<accession>A0ABW3DBT8</accession>
<comment type="caution">
    <text evidence="1">The sequence shown here is derived from an EMBL/GenBank/DDBJ whole genome shotgun (WGS) entry which is preliminary data.</text>
</comment>
<evidence type="ECO:0008006" key="3">
    <source>
        <dbReference type="Google" id="ProtNLM"/>
    </source>
</evidence>
<dbReference type="EMBL" id="JBHTIU010000060">
    <property type="protein sequence ID" value="MFD0870781.1"/>
    <property type="molecule type" value="Genomic_DNA"/>
</dbReference>
<sequence>MTTIKLGMIGSGHVSNRYFEQASGSSHISLNAFGRVSSLSSPAGSSCMCMRLCSVLTVLQKPAPAIS</sequence>
<organism evidence="1 2">
    <name type="scientific">Paenibacillus residui</name>
    <dbReference type="NCBI Taxonomy" id="629724"/>
    <lineage>
        <taxon>Bacteria</taxon>
        <taxon>Bacillati</taxon>
        <taxon>Bacillota</taxon>
        <taxon>Bacilli</taxon>
        <taxon>Bacillales</taxon>
        <taxon>Paenibacillaceae</taxon>
        <taxon>Paenibacillus</taxon>
    </lineage>
</organism>
<proteinExistence type="predicted"/>
<dbReference type="Proteomes" id="UP001597120">
    <property type="component" value="Unassembled WGS sequence"/>
</dbReference>
<name>A0ABW3DBT8_9BACL</name>
<evidence type="ECO:0000313" key="2">
    <source>
        <dbReference type="Proteomes" id="UP001597120"/>
    </source>
</evidence>
<gene>
    <name evidence="1" type="ORF">ACFQ03_16625</name>
</gene>
<protein>
    <recommendedName>
        <fullName evidence="3">Gfo/Idh/MocA-like oxidoreductase N-terminal domain-containing protein</fullName>
    </recommendedName>
</protein>
<reference evidence="2" key="1">
    <citation type="journal article" date="2019" name="Int. J. Syst. Evol. Microbiol.">
        <title>The Global Catalogue of Microorganisms (GCM) 10K type strain sequencing project: providing services to taxonomists for standard genome sequencing and annotation.</title>
        <authorList>
            <consortium name="The Broad Institute Genomics Platform"/>
            <consortium name="The Broad Institute Genome Sequencing Center for Infectious Disease"/>
            <person name="Wu L."/>
            <person name="Ma J."/>
        </authorList>
    </citation>
    <scope>NUCLEOTIDE SEQUENCE [LARGE SCALE GENOMIC DNA]</scope>
    <source>
        <strain evidence="2">CCUG 57263</strain>
    </source>
</reference>